<feature type="non-terminal residue" evidence="2">
    <location>
        <position position="1"/>
    </location>
</feature>
<feature type="transmembrane region" description="Helical" evidence="1">
    <location>
        <begin position="62"/>
        <end position="80"/>
    </location>
</feature>
<keyword evidence="1" id="KW-0812">Transmembrane</keyword>
<proteinExistence type="predicted"/>
<gene>
    <name evidence="2" type="ORF">METZ01_LOCUS95726</name>
</gene>
<organism evidence="2">
    <name type="scientific">marine metagenome</name>
    <dbReference type="NCBI Taxonomy" id="408172"/>
    <lineage>
        <taxon>unclassified sequences</taxon>
        <taxon>metagenomes</taxon>
        <taxon>ecological metagenomes</taxon>
    </lineage>
</organism>
<keyword evidence="1" id="KW-1133">Transmembrane helix</keyword>
<reference evidence="2" key="1">
    <citation type="submission" date="2018-05" db="EMBL/GenBank/DDBJ databases">
        <authorList>
            <person name="Lanie J.A."/>
            <person name="Ng W.-L."/>
            <person name="Kazmierczak K.M."/>
            <person name="Andrzejewski T.M."/>
            <person name="Davidsen T.M."/>
            <person name="Wayne K.J."/>
            <person name="Tettelin H."/>
            <person name="Glass J.I."/>
            <person name="Rusch D."/>
            <person name="Podicherti R."/>
            <person name="Tsui H.-C.T."/>
            <person name="Winkler M.E."/>
        </authorList>
    </citation>
    <scope>NUCLEOTIDE SEQUENCE</scope>
</reference>
<dbReference type="EMBL" id="UINC01009563">
    <property type="protein sequence ID" value="SVA42872.1"/>
    <property type="molecule type" value="Genomic_DNA"/>
</dbReference>
<feature type="transmembrane region" description="Helical" evidence="1">
    <location>
        <begin position="32"/>
        <end position="50"/>
    </location>
</feature>
<protein>
    <recommendedName>
        <fullName evidence="3">Rod shape-determining protein MreD</fullName>
    </recommendedName>
</protein>
<name>A0A381VRE7_9ZZZZ</name>
<dbReference type="AlphaFoldDB" id="A0A381VRE7"/>
<evidence type="ECO:0000313" key="2">
    <source>
        <dbReference type="EMBL" id="SVA42872.1"/>
    </source>
</evidence>
<accession>A0A381VRE7</accession>
<feature type="transmembrane region" description="Helical" evidence="1">
    <location>
        <begin position="100"/>
        <end position="130"/>
    </location>
</feature>
<keyword evidence="1" id="KW-0472">Membrane</keyword>
<evidence type="ECO:0008006" key="3">
    <source>
        <dbReference type="Google" id="ProtNLM"/>
    </source>
</evidence>
<dbReference type="InterPro" id="IPR046487">
    <property type="entry name" value="DUF6580"/>
</dbReference>
<dbReference type="Pfam" id="PF20221">
    <property type="entry name" value="DUF6580"/>
    <property type="match status" value="1"/>
</dbReference>
<evidence type="ECO:0000256" key="1">
    <source>
        <dbReference type="SAM" id="Phobius"/>
    </source>
</evidence>
<sequence length="150" mass="17243">AMLLPRNLTIVVTTAMIVASDFYLGYFGGSEIILFTYSGFLLVSLVTRKLKHKIDSGFRPNTVYKFGGTSIILTLVYDIWTNFGVFILTYNHTLENLILVYILGIPFMLYHLISSLVMFTLVGFPFYFIFSYGIMDKLEIDKKDINYEQN</sequence>